<dbReference type="CDD" id="cd07197">
    <property type="entry name" value="nitrilase"/>
    <property type="match status" value="1"/>
</dbReference>
<evidence type="ECO:0000256" key="1">
    <source>
        <dbReference type="ARBA" id="ARBA00010613"/>
    </source>
</evidence>
<dbReference type="Proteomes" id="UP000184612">
    <property type="component" value="Unassembled WGS sequence"/>
</dbReference>
<reference evidence="3 4" key="1">
    <citation type="submission" date="2016-12" db="EMBL/GenBank/DDBJ databases">
        <authorList>
            <person name="Song W.-J."/>
            <person name="Kurnit D.M."/>
        </authorList>
    </citation>
    <scope>NUCLEOTIDE SEQUENCE [LARGE SCALE GENOMIC DNA]</scope>
    <source>
        <strain evidence="3 4">DSM 12503</strain>
    </source>
</reference>
<protein>
    <submittedName>
        <fullName evidence="3">Carbon-nitrogen hydrolase</fullName>
    </submittedName>
</protein>
<keyword evidence="4" id="KW-1185">Reference proteome</keyword>
<dbReference type="OrthoDB" id="9811121at2"/>
<keyword evidence="3" id="KW-0378">Hydrolase</keyword>
<proteinExistence type="inferred from homology"/>
<dbReference type="Pfam" id="PF00795">
    <property type="entry name" value="CN_hydrolase"/>
    <property type="match status" value="1"/>
</dbReference>
<dbReference type="EMBL" id="FRFD01000003">
    <property type="protein sequence ID" value="SHO44308.1"/>
    <property type="molecule type" value="Genomic_DNA"/>
</dbReference>
<feature type="domain" description="CN hydrolase" evidence="2">
    <location>
        <begin position="1"/>
        <end position="209"/>
    </location>
</feature>
<organism evidence="3 4">
    <name type="scientific">Anaerocolumna xylanovorans DSM 12503</name>
    <dbReference type="NCBI Taxonomy" id="1121345"/>
    <lineage>
        <taxon>Bacteria</taxon>
        <taxon>Bacillati</taxon>
        <taxon>Bacillota</taxon>
        <taxon>Clostridia</taxon>
        <taxon>Lachnospirales</taxon>
        <taxon>Lachnospiraceae</taxon>
        <taxon>Anaerocolumna</taxon>
    </lineage>
</organism>
<dbReference type="RefSeq" id="WP_073587246.1">
    <property type="nucleotide sequence ID" value="NZ_FRFD01000003.1"/>
</dbReference>
<dbReference type="PANTHER" id="PTHR23088">
    <property type="entry name" value="NITRILASE-RELATED"/>
    <property type="match status" value="1"/>
</dbReference>
<accession>A0A1M7XYW7</accession>
<comment type="similarity">
    <text evidence="1">Belongs to the carbon-nitrogen hydrolase superfamily. NIT1/NIT2 family.</text>
</comment>
<dbReference type="STRING" id="1121345.SAMN02745217_00540"/>
<dbReference type="PANTHER" id="PTHR23088:SF27">
    <property type="entry name" value="DEAMINATED GLUTATHIONE AMIDASE"/>
    <property type="match status" value="1"/>
</dbReference>
<dbReference type="PROSITE" id="PS50263">
    <property type="entry name" value="CN_HYDROLASE"/>
    <property type="match status" value="1"/>
</dbReference>
<evidence type="ECO:0000313" key="3">
    <source>
        <dbReference type="EMBL" id="SHO44308.1"/>
    </source>
</evidence>
<dbReference type="Gene3D" id="3.60.110.10">
    <property type="entry name" value="Carbon-nitrogen hydrolase"/>
    <property type="match status" value="1"/>
</dbReference>
<evidence type="ECO:0000259" key="2">
    <source>
        <dbReference type="PROSITE" id="PS50263"/>
    </source>
</evidence>
<dbReference type="AlphaFoldDB" id="A0A1M7XYW7"/>
<dbReference type="InterPro" id="IPR003010">
    <property type="entry name" value="C-N_Hydrolase"/>
</dbReference>
<sequence length="233" mass="26601">MIKVSLVVPQKGEDIKELGRFLQEKADIYVFPEGFLETEHLPEALKVIKEAGKYVIAGLRDTRMEESYQTALVIDKGVITGEYKKNILTKSERDKGRVSGESIYCIETKYGKIGIPICYEIHFPEVARIMALESPFMLINLIGTGMYHELQYGQWTTLAKARAIENEVYVLGCSHYAGEIPLAFAFSPRGETIIQKKNEYGSVSLHIDVEESYKREHSYFSDRLPERFTKLCE</sequence>
<gene>
    <name evidence="3" type="ORF">SAMN02745217_00540</name>
</gene>
<dbReference type="InterPro" id="IPR036526">
    <property type="entry name" value="C-N_Hydrolase_sf"/>
</dbReference>
<evidence type="ECO:0000313" key="4">
    <source>
        <dbReference type="Proteomes" id="UP000184612"/>
    </source>
</evidence>
<dbReference type="GO" id="GO:0016787">
    <property type="term" value="F:hydrolase activity"/>
    <property type="evidence" value="ECO:0007669"/>
    <property type="project" value="UniProtKB-KW"/>
</dbReference>
<dbReference type="SUPFAM" id="SSF56317">
    <property type="entry name" value="Carbon-nitrogen hydrolase"/>
    <property type="match status" value="1"/>
</dbReference>
<name>A0A1M7XYW7_9FIRM</name>